<proteinExistence type="predicted"/>
<dbReference type="AlphaFoldDB" id="K2HGP9"/>
<dbReference type="eggNOG" id="ENOG5030YRY">
    <property type="taxonomic scope" value="Bacteria"/>
</dbReference>
<dbReference type="EMBL" id="AMGO01000006">
    <property type="protein sequence ID" value="EKE45617.1"/>
    <property type="molecule type" value="Genomic_DNA"/>
</dbReference>
<keyword evidence="3" id="KW-1185">Reference proteome</keyword>
<evidence type="ECO:0000313" key="2">
    <source>
        <dbReference type="EMBL" id="EKE45617.1"/>
    </source>
</evidence>
<protein>
    <recommendedName>
        <fullName evidence="4">Lipid A 3-O-deacylase (PagL)</fullName>
    </recommendedName>
</protein>
<evidence type="ECO:0000313" key="3">
    <source>
        <dbReference type="Proteomes" id="UP000006765"/>
    </source>
</evidence>
<sequence length="159" mass="16628">MTRLLSILALCLIPMGASAQSLVFSLGATDFHESDAGDPVQGGIDVLTRPFRSLGPVDLELGVAATVDFEGNAWLGAGLAATADLGALYYVEGSVMPGWFHASDDALESDGTVRSLIGVGRRFGPATSVALAVSHRSALGSDDRNGAHNDLTLRLRREF</sequence>
<dbReference type="Proteomes" id="UP000006765">
    <property type="component" value="Unassembled WGS sequence"/>
</dbReference>
<name>K2HGP9_9RHOB</name>
<keyword evidence="1" id="KW-0732">Signal</keyword>
<gene>
    <name evidence="2" type="ORF">OCGS_0234</name>
</gene>
<organism evidence="2 3">
    <name type="scientific">Oceaniovalibus guishaninsula JLT2003</name>
    <dbReference type="NCBI Taxonomy" id="1231392"/>
    <lineage>
        <taxon>Bacteria</taxon>
        <taxon>Pseudomonadati</taxon>
        <taxon>Pseudomonadota</taxon>
        <taxon>Alphaproteobacteria</taxon>
        <taxon>Rhodobacterales</taxon>
        <taxon>Roseobacteraceae</taxon>
        <taxon>Oceaniovalibus</taxon>
    </lineage>
</organism>
<feature type="chain" id="PRO_5003861167" description="Lipid A 3-O-deacylase (PagL)" evidence="1">
    <location>
        <begin position="20"/>
        <end position="159"/>
    </location>
</feature>
<comment type="caution">
    <text evidence="2">The sequence shown here is derived from an EMBL/GenBank/DDBJ whole genome shotgun (WGS) entry which is preliminary data.</text>
</comment>
<reference evidence="2 3" key="1">
    <citation type="journal article" date="2012" name="J. Bacteriol.">
        <title>Draft Genome Sequence of Oceaniovalibus guishaninsula JLT2003T.</title>
        <authorList>
            <person name="Tang K."/>
            <person name="Liu K."/>
            <person name="Jiao N."/>
        </authorList>
    </citation>
    <scope>NUCLEOTIDE SEQUENCE [LARGE SCALE GENOMIC DNA]</scope>
    <source>
        <strain evidence="2 3">JLT2003</strain>
    </source>
</reference>
<dbReference type="OrthoDB" id="6199047at2"/>
<accession>K2HGP9</accession>
<evidence type="ECO:0000256" key="1">
    <source>
        <dbReference type="SAM" id="SignalP"/>
    </source>
</evidence>
<dbReference type="RefSeq" id="WP_007425387.1">
    <property type="nucleotide sequence ID" value="NZ_AMGO01000006.1"/>
</dbReference>
<dbReference type="STRING" id="1231392.OCGS_0234"/>
<evidence type="ECO:0008006" key="4">
    <source>
        <dbReference type="Google" id="ProtNLM"/>
    </source>
</evidence>
<feature type="signal peptide" evidence="1">
    <location>
        <begin position="1"/>
        <end position="19"/>
    </location>
</feature>